<accession>A0AAI9YH95</accession>
<comment type="caution">
    <text evidence="2">The sequence shown here is derived from an EMBL/GenBank/DDBJ whole genome shotgun (WGS) entry which is preliminary data.</text>
</comment>
<dbReference type="Proteomes" id="UP001240678">
    <property type="component" value="Unassembled WGS sequence"/>
</dbReference>
<protein>
    <submittedName>
        <fullName evidence="2">Uncharacterized protein</fullName>
    </submittedName>
</protein>
<evidence type="ECO:0000313" key="2">
    <source>
        <dbReference type="EMBL" id="KAK1509286.1"/>
    </source>
</evidence>
<feature type="region of interest" description="Disordered" evidence="1">
    <location>
        <begin position="98"/>
        <end position="125"/>
    </location>
</feature>
<dbReference type="RefSeq" id="XP_060305695.1">
    <property type="nucleotide sequence ID" value="XM_060463940.1"/>
</dbReference>
<evidence type="ECO:0000313" key="3">
    <source>
        <dbReference type="Proteomes" id="UP001240678"/>
    </source>
</evidence>
<dbReference type="AlphaFoldDB" id="A0AAI9YH95"/>
<evidence type="ECO:0000256" key="1">
    <source>
        <dbReference type="SAM" id="MobiDB-lite"/>
    </source>
</evidence>
<keyword evidence="3" id="KW-1185">Reference proteome</keyword>
<feature type="region of interest" description="Disordered" evidence="1">
    <location>
        <begin position="1"/>
        <end position="30"/>
    </location>
</feature>
<proteinExistence type="predicted"/>
<organism evidence="2 3">
    <name type="scientific">Colletotrichum costaricense</name>
    <dbReference type="NCBI Taxonomy" id="1209916"/>
    <lineage>
        <taxon>Eukaryota</taxon>
        <taxon>Fungi</taxon>
        <taxon>Dikarya</taxon>
        <taxon>Ascomycota</taxon>
        <taxon>Pezizomycotina</taxon>
        <taxon>Sordariomycetes</taxon>
        <taxon>Hypocreomycetidae</taxon>
        <taxon>Glomerellales</taxon>
        <taxon>Glomerellaceae</taxon>
        <taxon>Colletotrichum</taxon>
        <taxon>Colletotrichum acutatum species complex</taxon>
    </lineage>
</organism>
<feature type="compositionally biased region" description="Low complexity" evidence="1">
    <location>
        <begin position="98"/>
        <end position="108"/>
    </location>
</feature>
<dbReference type="EMBL" id="MOOE01000025">
    <property type="protein sequence ID" value="KAK1509286.1"/>
    <property type="molecule type" value="Genomic_DNA"/>
</dbReference>
<reference evidence="2 3" key="1">
    <citation type="submission" date="2016-10" db="EMBL/GenBank/DDBJ databases">
        <title>The genome sequence of Colletotrichum fioriniae PJ7.</title>
        <authorList>
            <person name="Baroncelli R."/>
        </authorList>
    </citation>
    <scope>NUCLEOTIDE SEQUENCE [LARGE SCALE GENOMIC DNA]</scope>
    <source>
        <strain evidence="2 3">IMI 309622</strain>
    </source>
</reference>
<dbReference type="GeneID" id="85347487"/>
<name>A0AAI9YH95_9PEZI</name>
<gene>
    <name evidence="2" type="ORF">CCOS01_15802</name>
</gene>
<sequence length="125" mass="13119">MERDGSGLVQSLRRDPRQGRHRPTSSPTDLVGKLFMRHDTSNWTDGILTATAPPPAGCRFAAQSECVPAFDGNAGRNCGASAMSTMSGSYTPNSIALPMSSSPSPVSSAGYWPYPPSATDSTTIP</sequence>